<feature type="domain" description="HD" evidence="9">
    <location>
        <begin position="489"/>
        <end position="611"/>
    </location>
</feature>
<dbReference type="InterPro" id="IPR043519">
    <property type="entry name" value="NT_sf"/>
</dbReference>
<dbReference type="NCBIfam" id="NF003467">
    <property type="entry name" value="PRK05092.1"/>
    <property type="match status" value="1"/>
</dbReference>
<evidence type="ECO:0000256" key="2">
    <source>
        <dbReference type="ARBA" id="ARBA00022695"/>
    </source>
</evidence>
<dbReference type="PANTHER" id="PTHR47320:SF1">
    <property type="entry name" value="BIFUNCTIONAL URIDYLYLTRANSFERASE_URIDYLYL-REMOVING ENZYME"/>
    <property type="match status" value="1"/>
</dbReference>
<comment type="caution">
    <text evidence="7">Lacks conserved residue(s) required for the propagation of feature annotation.</text>
</comment>
<evidence type="ECO:0000313" key="10">
    <source>
        <dbReference type="EMBL" id="SMF64486.1"/>
    </source>
</evidence>
<organism evidence="10 11">
    <name type="scientific">Allosphingosinicella indica</name>
    <dbReference type="NCBI Taxonomy" id="941907"/>
    <lineage>
        <taxon>Bacteria</taxon>
        <taxon>Pseudomonadati</taxon>
        <taxon>Pseudomonadota</taxon>
        <taxon>Alphaproteobacteria</taxon>
        <taxon>Sphingomonadales</taxon>
        <taxon>Sphingomonadaceae</taxon>
        <taxon>Allosphingosinicella</taxon>
    </lineage>
</organism>
<comment type="catalytic activity">
    <reaction evidence="7">
        <text>[protein-PII]-uridylyl-L-tyrosine + H2O = [protein-PII]-L-tyrosine + UMP + H(+)</text>
        <dbReference type="Rhea" id="RHEA:48600"/>
        <dbReference type="Rhea" id="RHEA-COMP:12147"/>
        <dbReference type="Rhea" id="RHEA-COMP:12148"/>
        <dbReference type="ChEBI" id="CHEBI:15377"/>
        <dbReference type="ChEBI" id="CHEBI:15378"/>
        <dbReference type="ChEBI" id="CHEBI:46858"/>
        <dbReference type="ChEBI" id="CHEBI:57865"/>
        <dbReference type="ChEBI" id="CHEBI:90602"/>
    </reaction>
</comment>
<evidence type="ECO:0000259" key="8">
    <source>
        <dbReference type="PROSITE" id="PS51671"/>
    </source>
</evidence>
<dbReference type="InterPro" id="IPR002912">
    <property type="entry name" value="ACT_dom"/>
</dbReference>
<dbReference type="Proteomes" id="UP000192934">
    <property type="component" value="Chromosome I"/>
</dbReference>
<dbReference type="PANTHER" id="PTHR47320">
    <property type="entry name" value="BIFUNCTIONAL URIDYLYLTRANSFERASE/URIDYLYL-REMOVING ENZYME"/>
    <property type="match status" value="1"/>
</dbReference>
<keyword evidence="5 7" id="KW-0460">Magnesium</keyword>
<dbReference type="SUPFAM" id="SSF81891">
    <property type="entry name" value="Poly A polymerase C-terminal region-like"/>
    <property type="match status" value="1"/>
</dbReference>
<evidence type="ECO:0000256" key="5">
    <source>
        <dbReference type="ARBA" id="ARBA00022842"/>
    </source>
</evidence>
<keyword evidence="1 7" id="KW-0808">Transferase</keyword>
<dbReference type="SMART" id="SM00471">
    <property type="entry name" value="HDc"/>
    <property type="match status" value="1"/>
</dbReference>
<dbReference type="NCBIfam" id="TIGR01693">
    <property type="entry name" value="UTase_glnD"/>
    <property type="match status" value="1"/>
</dbReference>
<keyword evidence="11" id="KW-1185">Reference proteome</keyword>
<feature type="domain" description="ACT" evidence="8">
    <location>
        <begin position="729"/>
        <end position="818"/>
    </location>
</feature>
<dbReference type="RefSeq" id="WP_085217963.1">
    <property type="nucleotide sequence ID" value="NZ_LT840185.1"/>
</dbReference>
<dbReference type="PROSITE" id="PS51831">
    <property type="entry name" value="HD"/>
    <property type="match status" value="1"/>
</dbReference>
<dbReference type="InterPro" id="IPR003607">
    <property type="entry name" value="HD/PDEase_dom"/>
</dbReference>
<evidence type="ECO:0000259" key="9">
    <source>
        <dbReference type="PROSITE" id="PS51831"/>
    </source>
</evidence>
<dbReference type="EC" id="2.7.7.59" evidence="7"/>
<dbReference type="PROSITE" id="PS51671">
    <property type="entry name" value="ACT"/>
    <property type="match status" value="2"/>
</dbReference>
<dbReference type="InterPro" id="IPR010043">
    <property type="entry name" value="UTase/UR"/>
</dbReference>
<keyword evidence="2 7" id="KW-0548">Nucleotidyltransferase</keyword>
<name>A0A1X7G5Q2_9SPHN</name>
<sequence>MSSRLESVLDRRAIVDRRDLGERIAALGGDADTRRSAAAALLREALDAGRAEIARRLADKPWQGSETAAAYAFLADQILRVAYHHVTTDLYPNANPTAGERIALIAVGGYGRGEMALYSDVDIALVTPWKPTPWAEQVIEALLYLLWDLGLKIGHSVRSVDDMIRVAAGDHTVRTAILESRFLWGDEALYDQAIARFWKEVVAGNAADFVREKLEEREARHKRMGDSRYVVEPNVKEGKGGLRDLHTLFWIGKYAYRVRSVAELVEQKLLSRSELRRFQRAERFLWAVRCHLHIVAGRAEDRLTFDYQREIAGRMHYADRPGKSPVERFMRHYFLHAKTVGDLTGLFLAHLDETFARRGMRFLIPSIRRRPGRLEGFVLDRGRLALPSDDFLQADPVRLIQMFALADRHEIEIHPQAMRAAGHDARLIDQAVRDDPRANALFLDVLTSPRDPQAVLRWMNEAGVFGRFVPDFGRVVAQMQFDMYHHYTVDEHTLRAVGLLARIEAGELVEDHPLSSVLIHQIASRRVLYVAVLLHDIAKGRGGDHSVLGAEVAMQLCPRLGLDEAETETVAWLVRWHLLASATAFKRDLADPKTIADFAAQVKSPERLKLLTILTVVDIRAVGPGVWNGWKRQLLHSLYEAAEEVLLLGHKQRGRRERVEAIQRDLGERLGWDDETRAAFAARFADSYWLAEPMPVLEQNAALVAAVAADPEGATPFQAGVMAERGATLFTIHAPDRRGLFYRVAAAISLAGANVIDARIHTSADGMALDNFLLQDSEGQPFADPHQMRRLEASVRAALAGEEPAHDRLAAKPLPIARSGAFRIRPAVFVDNKASNRYTVVEVNARDRPALLSGLARALREGEARLHSAHIATYGERAVDVFYLTDRAGAKIEEADAIEALRQRLLDAAAYAPAEGAAVS</sequence>
<dbReference type="GO" id="GO:0008081">
    <property type="term" value="F:phosphoric diester hydrolase activity"/>
    <property type="evidence" value="ECO:0007669"/>
    <property type="project" value="UniProtKB-UniRule"/>
</dbReference>
<gene>
    <name evidence="7" type="primary">glnD</name>
    <name evidence="10" type="ORF">SAMN06295910_1200</name>
</gene>
<dbReference type="InterPro" id="IPR005105">
    <property type="entry name" value="GlnD_Uridyltrans_N"/>
</dbReference>
<evidence type="ECO:0000256" key="6">
    <source>
        <dbReference type="ARBA" id="ARBA00023268"/>
    </source>
</evidence>
<dbReference type="GO" id="GO:0008773">
    <property type="term" value="F:[protein-PII] uridylyltransferase activity"/>
    <property type="evidence" value="ECO:0007669"/>
    <property type="project" value="UniProtKB-UniRule"/>
</dbReference>
<reference evidence="11" key="1">
    <citation type="submission" date="2017-04" db="EMBL/GenBank/DDBJ databases">
        <authorList>
            <person name="Varghese N."/>
            <person name="Submissions S."/>
        </authorList>
    </citation>
    <scope>NUCLEOTIDE SEQUENCE [LARGE SCALE GENOMIC DNA]</scope>
    <source>
        <strain evidence="11">Dd16</strain>
    </source>
</reference>
<dbReference type="InterPro" id="IPR006674">
    <property type="entry name" value="HD_domain"/>
</dbReference>
<dbReference type="HAMAP" id="MF_00277">
    <property type="entry name" value="PII_uridylyl_transf"/>
    <property type="match status" value="1"/>
</dbReference>
<dbReference type="SUPFAM" id="SSF55021">
    <property type="entry name" value="ACT-like"/>
    <property type="match status" value="2"/>
</dbReference>
<dbReference type="STRING" id="941907.SAMN06295910_1200"/>
<dbReference type="CDD" id="cd00077">
    <property type="entry name" value="HDc"/>
    <property type="match status" value="1"/>
</dbReference>
<comment type="domain">
    <text evidence="7">Has four distinct domains: an N-terminal nucleotidyltransferase (NT) domain responsible for UTase activity, a central HD domain that encodes UR activity, and two C-terminal ACT domains that seem to have a role in glutamine sensing.</text>
</comment>
<dbReference type="Gene3D" id="3.30.460.10">
    <property type="entry name" value="Beta Polymerase, domain 2"/>
    <property type="match status" value="1"/>
</dbReference>
<proteinExistence type="inferred from homology"/>
<dbReference type="InterPro" id="IPR045865">
    <property type="entry name" value="ACT-like_dom_sf"/>
</dbReference>
<keyword evidence="3" id="KW-0677">Repeat</keyword>
<feature type="region of interest" description="Uridylyltransferase" evidence="7">
    <location>
        <begin position="1"/>
        <end position="371"/>
    </location>
</feature>
<dbReference type="EC" id="3.1.4.-" evidence="7"/>
<dbReference type="EMBL" id="LT840185">
    <property type="protein sequence ID" value="SMF64486.1"/>
    <property type="molecule type" value="Genomic_DNA"/>
</dbReference>
<evidence type="ECO:0000313" key="11">
    <source>
        <dbReference type="Proteomes" id="UP000192934"/>
    </source>
</evidence>
<comment type="function">
    <text evidence="7">Modifies, by uridylylation and deuridylylation, the PII regulatory proteins (GlnB and homologs), in response to the nitrogen status of the cell that GlnD senses through the glutamine level. Under low glutamine levels, catalyzes the conversion of the PII proteins and UTP to PII-UMP and PPi, while under higher glutamine levels, GlnD hydrolyzes PII-UMP to PII and UMP (deuridylylation). Thus, controls uridylylation state and activity of the PII proteins, and plays an important role in the regulation of nitrogen metabolism.</text>
</comment>
<evidence type="ECO:0000256" key="7">
    <source>
        <dbReference type="HAMAP-Rule" id="MF_00277"/>
    </source>
</evidence>
<comment type="cofactor">
    <cofactor evidence="7">
        <name>Mg(2+)</name>
        <dbReference type="ChEBI" id="CHEBI:18420"/>
    </cofactor>
</comment>
<comment type="activity regulation">
    <text evidence="7">Uridylyltransferase (UTase) activity is inhibited by glutamine, while glutamine activates uridylyl-removing (UR) activity.</text>
</comment>
<keyword evidence="6 7" id="KW-0511">Multifunctional enzyme</keyword>
<dbReference type="OrthoDB" id="9758038at2"/>
<evidence type="ECO:0000256" key="1">
    <source>
        <dbReference type="ARBA" id="ARBA00022679"/>
    </source>
</evidence>
<dbReference type="Pfam" id="PF01966">
    <property type="entry name" value="HD"/>
    <property type="match status" value="1"/>
</dbReference>
<keyword evidence="4 7" id="KW-0378">Hydrolase</keyword>
<dbReference type="CDD" id="cd05401">
    <property type="entry name" value="NT_GlnE_GlnD_like"/>
    <property type="match status" value="1"/>
</dbReference>
<dbReference type="CDD" id="cd04899">
    <property type="entry name" value="ACT_ACR-UUR-like_2"/>
    <property type="match status" value="1"/>
</dbReference>
<dbReference type="InterPro" id="IPR013546">
    <property type="entry name" value="PII_UdlTrfase/GS_AdlTrfase"/>
</dbReference>
<dbReference type="PIRSF" id="PIRSF006288">
    <property type="entry name" value="PII_uridyltransf"/>
    <property type="match status" value="1"/>
</dbReference>
<dbReference type="SUPFAM" id="SSF81301">
    <property type="entry name" value="Nucleotidyltransferase"/>
    <property type="match status" value="1"/>
</dbReference>
<dbReference type="GO" id="GO:0006808">
    <property type="term" value="P:regulation of nitrogen utilization"/>
    <property type="evidence" value="ECO:0007669"/>
    <property type="project" value="UniProtKB-UniRule"/>
</dbReference>
<dbReference type="Gene3D" id="1.10.3090.10">
    <property type="entry name" value="cca-adding enzyme, domain 2"/>
    <property type="match status" value="1"/>
</dbReference>
<dbReference type="Pfam" id="PF03445">
    <property type="entry name" value="DUF294"/>
    <property type="match status" value="1"/>
</dbReference>
<protein>
    <recommendedName>
        <fullName evidence="7">Bifunctional uridylyltransferase/uridylyl-removing enzyme</fullName>
        <shortName evidence="7">UTase/UR</shortName>
    </recommendedName>
    <alternativeName>
        <fullName evidence="7">Bifunctional [protein-PII] modification enzyme</fullName>
    </alternativeName>
    <alternativeName>
        <fullName evidence="7">Bifunctional nitrogen sensor protein</fullName>
    </alternativeName>
    <domain>
        <recommendedName>
            <fullName evidence="7">[Protein-PII] uridylyltransferase</fullName>
            <shortName evidence="7">PII uridylyltransferase</shortName>
            <shortName evidence="7">UTase</shortName>
            <ecNumber evidence="7">2.7.7.59</ecNumber>
        </recommendedName>
    </domain>
    <domain>
        <recommendedName>
            <fullName evidence="7">[Protein-PII]-UMP uridylyl-removing enzyme</fullName>
            <shortName evidence="7">UR</shortName>
            <ecNumber evidence="7">3.1.4.-</ecNumber>
        </recommendedName>
    </domain>
</protein>
<dbReference type="AlphaFoldDB" id="A0A1X7G5Q2"/>
<dbReference type="CDD" id="cd04900">
    <property type="entry name" value="ACT_UUR-like_1"/>
    <property type="match status" value="1"/>
</dbReference>
<comment type="similarity">
    <text evidence="7">Belongs to the GlnD family.</text>
</comment>
<dbReference type="Pfam" id="PF08335">
    <property type="entry name" value="GlnD_UR_UTase"/>
    <property type="match status" value="1"/>
</dbReference>
<accession>A0A1X7G5Q2</accession>
<feature type="domain" description="ACT" evidence="8">
    <location>
        <begin position="840"/>
        <end position="919"/>
    </location>
</feature>
<comment type="catalytic activity">
    <reaction evidence="7">
        <text>[protein-PII]-L-tyrosine + UTP = [protein-PII]-uridylyl-L-tyrosine + diphosphate</text>
        <dbReference type="Rhea" id="RHEA:13673"/>
        <dbReference type="Rhea" id="RHEA-COMP:12147"/>
        <dbReference type="Rhea" id="RHEA-COMP:12148"/>
        <dbReference type="ChEBI" id="CHEBI:33019"/>
        <dbReference type="ChEBI" id="CHEBI:46398"/>
        <dbReference type="ChEBI" id="CHEBI:46858"/>
        <dbReference type="ChEBI" id="CHEBI:90602"/>
        <dbReference type="EC" id="2.7.7.59"/>
    </reaction>
</comment>
<evidence type="ECO:0000256" key="3">
    <source>
        <dbReference type="ARBA" id="ARBA00022737"/>
    </source>
</evidence>
<evidence type="ECO:0000256" key="4">
    <source>
        <dbReference type="ARBA" id="ARBA00022801"/>
    </source>
</evidence>
<dbReference type="SUPFAM" id="SSF81593">
    <property type="entry name" value="Nucleotidyltransferase substrate binding subunit/domain"/>
    <property type="match status" value="1"/>
</dbReference>